<evidence type="ECO:0000313" key="1">
    <source>
        <dbReference type="EMBL" id="KAH3664811.1"/>
    </source>
</evidence>
<reference evidence="1" key="1">
    <citation type="journal article" date="2021" name="Open Biol.">
        <title>Shared evolutionary footprints suggest mitochondrial oxidative damage underlies multiple complex I losses in fungi.</title>
        <authorList>
            <person name="Schikora-Tamarit M.A."/>
            <person name="Marcet-Houben M."/>
            <person name="Nosek J."/>
            <person name="Gabaldon T."/>
        </authorList>
    </citation>
    <scope>NUCLEOTIDE SEQUENCE</scope>
    <source>
        <strain evidence="1">NCAIM Y.01608</strain>
    </source>
</reference>
<evidence type="ECO:0000313" key="2">
    <source>
        <dbReference type="Proteomes" id="UP000788993"/>
    </source>
</evidence>
<dbReference type="AlphaFoldDB" id="A0A9P8P4B7"/>
<protein>
    <submittedName>
        <fullName evidence="1">Uncharacterized protein</fullName>
    </submittedName>
</protein>
<gene>
    <name evidence="1" type="ORF">OGATHE_003626</name>
</gene>
<proteinExistence type="predicted"/>
<name>A0A9P8P4B7_9ASCO</name>
<keyword evidence="2" id="KW-1185">Reference proteome</keyword>
<reference evidence="1" key="2">
    <citation type="submission" date="2021-01" db="EMBL/GenBank/DDBJ databases">
        <authorList>
            <person name="Schikora-Tamarit M.A."/>
        </authorList>
    </citation>
    <scope>NUCLEOTIDE SEQUENCE</scope>
    <source>
        <strain evidence="1">NCAIM Y.01608</strain>
    </source>
</reference>
<comment type="caution">
    <text evidence="1">The sequence shown here is derived from an EMBL/GenBank/DDBJ whole genome shotgun (WGS) entry which is preliminary data.</text>
</comment>
<sequence>MYGIWGIVDTESLGSSSSFKTSISSDSKLSISSKILELRICCCNFGGSKLDMETEAGDEAAIGAEDGDAGAAGVVASGGIFAKAGPSV</sequence>
<accession>A0A9P8P4B7</accession>
<organism evidence="1 2">
    <name type="scientific">Ogataea polymorpha</name>
    <dbReference type="NCBI Taxonomy" id="460523"/>
    <lineage>
        <taxon>Eukaryota</taxon>
        <taxon>Fungi</taxon>
        <taxon>Dikarya</taxon>
        <taxon>Ascomycota</taxon>
        <taxon>Saccharomycotina</taxon>
        <taxon>Pichiomycetes</taxon>
        <taxon>Pichiales</taxon>
        <taxon>Pichiaceae</taxon>
        <taxon>Ogataea</taxon>
    </lineage>
</organism>
<dbReference type="Proteomes" id="UP000788993">
    <property type="component" value="Unassembled WGS sequence"/>
</dbReference>
<dbReference type="EMBL" id="JAEUBD010001178">
    <property type="protein sequence ID" value="KAH3664811.1"/>
    <property type="molecule type" value="Genomic_DNA"/>
</dbReference>